<dbReference type="EMBL" id="KZ825313">
    <property type="protein sequence ID" value="RAH50442.1"/>
    <property type="molecule type" value="Genomic_DNA"/>
</dbReference>
<keyword evidence="2" id="KW-1185">Reference proteome</keyword>
<sequence length="598" mass="66606">MVTAFGSGAQRVNMSGVDMVGRATMAVLRDPGRFRDRPAYFADFTVSSKDLTHQTQEDKVGEDDGRAWTANPARWMDGWSWPGASGIVRGRGPGSVKTRAYQMLGTYGFFEERNWSKADFSDRVEAGFGKDREWLSALARVSRELNDLVNPYLYHTVRLHSPGHIDAHDILLMKLDTLAHPEFNKMGFIKRVIVSGTWYSTYASIDSWLAPKRILSPAARLLSSLLCSCVVRMPNLEEFVWDMQVSLTQYLVSNVVLRPMLRTLQLRMGTDCTPKPFFRPPLNMKLSMSLTVLSLVQVDDAEVMRSAGAAVASATNLRELTIWADNNSGISVSTLFESWPTHLASQLHLLDLRGFAALGVTPADFWAMLRPSKLTTVTLDFLDPNSLATTVRNFWDAGLEADFRPVRLTTNILDNSIDGFLRAFSGLEAFHGIPIRGQTSSQLVACDSLLEVLETQHGATLKVLGLSLPCHEDRPCSCAKLLTLIASRFPQLEELRIRQDKVDLEAIQSALSLPKLQVLYIDIKDDFSAPTSEFLSVAEGPLREGAGKELRYLAFSDDTTYEYLREEGSFSNAPSLVGYIRGTVLLHEKMYDWVGTAV</sequence>
<evidence type="ECO:0000313" key="1">
    <source>
        <dbReference type="EMBL" id="RAH50442.1"/>
    </source>
</evidence>
<reference evidence="1" key="1">
    <citation type="submission" date="2018-02" db="EMBL/GenBank/DDBJ databases">
        <title>The genomes of Aspergillus section Nigri reveals drivers in fungal speciation.</title>
        <authorList>
            <consortium name="DOE Joint Genome Institute"/>
            <person name="Vesth T.C."/>
            <person name="Nybo J."/>
            <person name="Theobald S."/>
            <person name="Brandl J."/>
            <person name="Frisvad J.C."/>
            <person name="Nielsen K.F."/>
            <person name="Lyhne E.K."/>
            <person name="Kogle M.E."/>
            <person name="Kuo A."/>
            <person name="Riley R."/>
            <person name="Clum A."/>
            <person name="Nolan M."/>
            <person name="Lipzen A."/>
            <person name="Salamov A."/>
            <person name="Henrissat B."/>
            <person name="Wiebenga A."/>
            <person name="De vries R.P."/>
            <person name="Grigoriev I.V."/>
            <person name="Mortensen U.H."/>
            <person name="Andersen M.R."/>
            <person name="Baker S.E."/>
        </authorList>
    </citation>
    <scope>NUCLEOTIDE SEQUENCE</scope>
    <source>
        <strain evidence="1">CBS 621.78</strain>
    </source>
</reference>
<organism evidence="1 2">
    <name type="scientific">Aspergillus brunneoviolaceus CBS 621.78</name>
    <dbReference type="NCBI Taxonomy" id="1450534"/>
    <lineage>
        <taxon>Eukaryota</taxon>
        <taxon>Fungi</taxon>
        <taxon>Dikarya</taxon>
        <taxon>Ascomycota</taxon>
        <taxon>Pezizomycotina</taxon>
        <taxon>Eurotiomycetes</taxon>
        <taxon>Eurotiomycetidae</taxon>
        <taxon>Eurotiales</taxon>
        <taxon>Aspergillaceae</taxon>
        <taxon>Aspergillus</taxon>
        <taxon>Aspergillus subgen. Circumdati</taxon>
    </lineage>
</organism>
<dbReference type="Proteomes" id="UP000249057">
    <property type="component" value="Unassembled WGS sequence"/>
</dbReference>
<name>A0ACD1GMH3_9EURO</name>
<protein>
    <submittedName>
        <fullName evidence="1">Uncharacterized protein</fullName>
    </submittedName>
</protein>
<gene>
    <name evidence="1" type="ORF">BO95DRAFT_510538</name>
</gene>
<evidence type="ECO:0000313" key="2">
    <source>
        <dbReference type="Proteomes" id="UP000249057"/>
    </source>
</evidence>
<accession>A0ACD1GMH3</accession>
<proteinExistence type="predicted"/>